<protein>
    <recommendedName>
        <fullName evidence="6">BHLH domain-containing protein</fullName>
    </recommendedName>
</protein>
<name>A0A0A0KDF4_CUCSA</name>
<keyword evidence="5" id="KW-1185">Reference proteome</keyword>
<dbReference type="AlphaFoldDB" id="A0A0A0KDF4"/>
<reference evidence="4 5" key="2">
    <citation type="journal article" date="2009" name="PLoS ONE">
        <title>An integrated genetic and cytogenetic map of the cucumber genome.</title>
        <authorList>
            <person name="Ren Y."/>
            <person name="Zhang Z."/>
            <person name="Liu J."/>
            <person name="Staub J.E."/>
            <person name="Han Y."/>
            <person name="Cheng Z."/>
            <person name="Li X."/>
            <person name="Lu J."/>
            <person name="Miao H."/>
            <person name="Kang H."/>
            <person name="Xie B."/>
            <person name="Gu X."/>
            <person name="Wang X."/>
            <person name="Du Y."/>
            <person name="Jin W."/>
            <person name="Huang S."/>
        </authorList>
    </citation>
    <scope>NUCLEOTIDE SEQUENCE [LARGE SCALE GENOMIC DNA]</scope>
    <source>
        <strain evidence="5">cv. 9930</strain>
    </source>
</reference>
<comment type="subcellular location">
    <subcellularLocation>
        <location evidence="1">Nucleus</location>
    </subcellularLocation>
</comment>
<dbReference type="GO" id="GO:0005634">
    <property type="term" value="C:nucleus"/>
    <property type="evidence" value="ECO:0000318"/>
    <property type="project" value="GO_Central"/>
</dbReference>
<reference evidence="4 5" key="1">
    <citation type="journal article" date="2009" name="Nat. Genet.">
        <title>The genome of the cucumber, Cucumis sativus L.</title>
        <authorList>
            <person name="Huang S."/>
            <person name="Li R."/>
            <person name="Zhang Z."/>
            <person name="Li L."/>
            <person name="Gu X."/>
            <person name="Fan W."/>
            <person name="Lucas W.J."/>
            <person name="Wang X."/>
            <person name="Xie B."/>
            <person name="Ni P."/>
            <person name="Ren Y."/>
            <person name="Zhu H."/>
            <person name="Li J."/>
            <person name="Lin K."/>
            <person name="Jin W."/>
            <person name="Fei Z."/>
            <person name="Li G."/>
            <person name="Staub J."/>
            <person name="Kilian A."/>
            <person name="van der Vossen E.A."/>
            <person name="Wu Y."/>
            <person name="Guo J."/>
            <person name="He J."/>
            <person name="Jia Z."/>
            <person name="Ren Y."/>
            <person name="Tian G."/>
            <person name="Lu Y."/>
            <person name="Ruan J."/>
            <person name="Qian W."/>
            <person name="Wang M."/>
            <person name="Huang Q."/>
            <person name="Li B."/>
            <person name="Xuan Z."/>
            <person name="Cao J."/>
            <person name="Asan"/>
            <person name="Wu Z."/>
            <person name="Zhang J."/>
            <person name="Cai Q."/>
            <person name="Bai Y."/>
            <person name="Zhao B."/>
            <person name="Han Y."/>
            <person name="Li Y."/>
            <person name="Li X."/>
            <person name="Wang S."/>
            <person name="Shi Q."/>
            <person name="Liu S."/>
            <person name="Cho W.K."/>
            <person name="Kim J.Y."/>
            <person name="Xu Y."/>
            <person name="Heller-Uszynska K."/>
            <person name="Miao H."/>
            <person name="Cheng Z."/>
            <person name="Zhang S."/>
            <person name="Wu J."/>
            <person name="Yang Y."/>
            <person name="Kang H."/>
            <person name="Li M."/>
            <person name="Liang H."/>
            <person name="Ren X."/>
            <person name="Shi Z."/>
            <person name="Wen M."/>
            <person name="Jian M."/>
            <person name="Yang H."/>
            <person name="Zhang G."/>
            <person name="Yang Z."/>
            <person name="Chen R."/>
            <person name="Liu S."/>
            <person name="Li J."/>
            <person name="Ma L."/>
            <person name="Liu H."/>
            <person name="Zhou Y."/>
            <person name="Zhao J."/>
            <person name="Fang X."/>
            <person name="Li G."/>
            <person name="Fang L."/>
            <person name="Li Y."/>
            <person name="Liu D."/>
            <person name="Zheng H."/>
            <person name="Zhang Y."/>
            <person name="Qin N."/>
            <person name="Li Z."/>
            <person name="Yang G."/>
            <person name="Yang S."/>
            <person name="Bolund L."/>
            <person name="Kristiansen K."/>
            <person name="Zheng H."/>
            <person name="Li S."/>
            <person name="Zhang X."/>
            <person name="Yang H."/>
            <person name="Wang J."/>
            <person name="Sun R."/>
            <person name="Zhang B."/>
            <person name="Jiang S."/>
            <person name="Wang J."/>
            <person name="Du Y."/>
            <person name="Li S."/>
        </authorList>
    </citation>
    <scope>NUCLEOTIDE SEQUENCE [LARGE SCALE GENOMIC DNA]</scope>
    <source>
        <strain evidence="5">cv. 9930</strain>
    </source>
</reference>
<evidence type="ECO:0000256" key="1">
    <source>
        <dbReference type="ARBA" id="ARBA00004123"/>
    </source>
</evidence>
<accession>A0A0A0KDF4</accession>
<gene>
    <name evidence="4" type="ORF">Csa_6G148260</name>
</gene>
<organism evidence="4 5">
    <name type="scientific">Cucumis sativus</name>
    <name type="common">Cucumber</name>
    <dbReference type="NCBI Taxonomy" id="3659"/>
    <lineage>
        <taxon>Eukaryota</taxon>
        <taxon>Viridiplantae</taxon>
        <taxon>Streptophyta</taxon>
        <taxon>Embryophyta</taxon>
        <taxon>Tracheophyta</taxon>
        <taxon>Spermatophyta</taxon>
        <taxon>Magnoliopsida</taxon>
        <taxon>eudicotyledons</taxon>
        <taxon>Gunneridae</taxon>
        <taxon>Pentapetalae</taxon>
        <taxon>rosids</taxon>
        <taxon>fabids</taxon>
        <taxon>Cucurbitales</taxon>
        <taxon>Cucurbitaceae</taxon>
        <taxon>Benincaseae</taxon>
        <taxon>Cucumis</taxon>
    </lineage>
</organism>
<dbReference type="Gramene" id="KGN46884">
    <property type="protein sequence ID" value="KGN46884"/>
    <property type="gene ID" value="Csa_6G148260"/>
</dbReference>
<evidence type="ECO:0008006" key="6">
    <source>
        <dbReference type="Google" id="ProtNLM"/>
    </source>
</evidence>
<dbReference type="Proteomes" id="UP000029981">
    <property type="component" value="Chromosome 6"/>
</dbReference>
<sequence>MDKASIVGDAVLYVKELQMQAKKLKSEISVLESSINETQKVHRDQTKKKIIQTSYSDQFLPTKIIQLDVFQVEERGFYLRLVCKMGERVAMSLYKVLESLTSFIIQSSNLTSASDRFILTATINVRDCEVDMNLPNLKLWLTGALLNHGFDSSEVRNVGQQHGVGEFSQEHCWNGHCTVVFLREWKFIIWEEESTAMGNGSALEISLNQCNCVEQLNVQALETKVKSISLNQTSLNFTLAHFNSKVVQFCHKSQGSKTNDDQVQYGKPILTSSRNV</sequence>
<dbReference type="GO" id="GO:0043565">
    <property type="term" value="F:sequence-specific DNA binding"/>
    <property type="evidence" value="ECO:0000318"/>
    <property type="project" value="GO_Central"/>
</dbReference>
<dbReference type="PANTHER" id="PTHR31945:SF17">
    <property type="entry name" value="TRANSCRIPTION FACTOR FER-LIKE IRON DEFICIENCY-INDUCED TRANSCRIPTION FACTOR"/>
    <property type="match status" value="1"/>
</dbReference>
<reference evidence="4 5" key="3">
    <citation type="journal article" date="2010" name="BMC Genomics">
        <title>Transcriptome sequencing and comparative analysis of cucumber flowers with different sex types.</title>
        <authorList>
            <person name="Guo S."/>
            <person name="Zheng Y."/>
            <person name="Joung J.G."/>
            <person name="Liu S."/>
            <person name="Zhang Z."/>
            <person name="Crasta O.R."/>
            <person name="Sobral B.W."/>
            <person name="Xu Y."/>
            <person name="Huang S."/>
            <person name="Fei Z."/>
        </authorList>
    </citation>
    <scope>NUCLEOTIDE SEQUENCE [LARGE SCALE GENOMIC DNA]</scope>
    <source>
        <strain evidence="5">cv. 9930</strain>
    </source>
</reference>
<evidence type="ECO:0000256" key="3">
    <source>
        <dbReference type="SAM" id="Coils"/>
    </source>
</evidence>
<feature type="coiled-coil region" evidence="3">
    <location>
        <begin position="14"/>
        <end position="41"/>
    </location>
</feature>
<dbReference type="GO" id="GO:0006355">
    <property type="term" value="P:regulation of DNA-templated transcription"/>
    <property type="evidence" value="ECO:0000318"/>
    <property type="project" value="GO_Central"/>
</dbReference>
<dbReference type="PANTHER" id="PTHR31945">
    <property type="entry name" value="TRANSCRIPTION FACTOR SCREAM2-RELATED"/>
    <property type="match status" value="1"/>
</dbReference>
<dbReference type="STRING" id="3659.A0A0A0KDF4"/>
<evidence type="ECO:0000256" key="2">
    <source>
        <dbReference type="ARBA" id="ARBA00023242"/>
    </source>
</evidence>
<keyword evidence="3" id="KW-0175">Coiled coil</keyword>
<reference evidence="4 5" key="4">
    <citation type="journal article" date="2011" name="BMC Genomics">
        <title>RNA-Seq improves annotation of protein-coding genes in the cucumber genome.</title>
        <authorList>
            <person name="Li Z."/>
            <person name="Zhang Z."/>
            <person name="Yan P."/>
            <person name="Huang S."/>
            <person name="Fei Z."/>
            <person name="Lin K."/>
        </authorList>
    </citation>
    <scope>NUCLEOTIDE SEQUENCE [LARGE SCALE GENOMIC DNA]</scope>
    <source>
        <strain evidence="5">cv. 9930</strain>
    </source>
</reference>
<proteinExistence type="predicted"/>
<dbReference type="GO" id="GO:0003700">
    <property type="term" value="F:DNA-binding transcription factor activity"/>
    <property type="evidence" value="ECO:0000318"/>
    <property type="project" value="GO_Central"/>
</dbReference>
<dbReference type="EMBL" id="CM002927">
    <property type="protein sequence ID" value="KGN46884.1"/>
    <property type="molecule type" value="Genomic_DNA"/>
</dbReference>
<evidence type="ECO:0000313" key="5">
    <source>
        <dbReference type="Proteomes" id="UP000029981"/>
    </source>
</evidence>
<dbReference type="InterPro" id="IPR051358">
    <property type="entry name" value="TF_AMS/ICE1/BHLH6-like"/>
</dbReference>
<evidence type="ECO:0000313" key="4">
    <source>
        <dbReference type="EMBL" id="KGN46884.1"/>
    </source>
</evidence>
<keyword evidence="2" id="KW-0539">Nucleus</keyword>